<evidence type="ECO:0000259" key="6">
    <source>
        <dbReference type="Pfam" id="PF04127"/>
    </source>
</evidence>
<keyword evidence="2 3" id="KW-0456">Lyase</keyword>
<evidence type="ECO:0000313" key="8">
    <source>
        <dbReference type="Proteomes" id="UP000184604"/>
    </source>
</evidence>
<keyword evidence="3" id="KW-0460">Magnesium</keyword>
<dbReference type="InterPro" id="IPR007085">
    <property type="entry name" value="DNA/pantothenate-metab_flavo_C"/>
</dbReference>
<comment type="cofactor">
    <cofactor evidence="3">
        <name>Mg(2+)</name>
        <dbReference type="ChEBI" id="CHEBI:18420"/>
    </cofactor>
</comment>
<dbReference type="OrthoDB" id="9802554at2"/>
<comment type="pathway">
    <text evidence="3 4">Cofactor biosynthesis; coenzyme A biosynthesis; CoA from (R)-pantothenate: step 2/5.</text>
</comment>
<evidence type="ECO:0000256" key="3">
    <source>
        <dbReference type="HAMAP-Rule" id="MF_02225"/>
    </source>
</evidence>
<dbReference type="InterPro" id="IPR035929">
    <property type="entry name" value="CoaB-like_sf"/>
</dbReference>
<feature type="binding site" evidence="3">
    <location>
        <position position="342"/>
    </location>
    <ligand>
        <name>CTP</name>
        <dbReference type="ChEBI" id="CHEBI:37563"/>
    </ligand>
</feature>
<comment type="function">
    <text evidence="3">Catalyzes two sequential steps in the biosynthesis of coenzyme A. In the first step cysteine is conjugated to 4'-phosphopantothenate to form 4-phosphopantothenoylcysteine. In the second step the latter compound is decarboxylated to form 4'-phosphopantotheine.</text>
</comment>
<keyword evidence="3" id="KW-0511">Multifunctional enzyme</keyword>
<comment type="similarity">
    <text evidence="3 4">In the C-terminal section; belongs to the PPC synthetase family.</text>
</comment>
<keyword evidence="1 3" id="KW-0210">Decarboxylase</keyword>
<dbReference type="GO" id="GO:0046872">
    <property type="term" value="F:metal ion binding"/>
    <property type="evidence" value="ECO:0007669"/>
    <property type="project" value="UniProtKB-KW"/>
</dbReference>
<dbReference type="PANTHER" id="PTHR14359:SF6">
    <property type="entry name" value="PHOSPHOPANTOTHENOYLCYSTEINE DECARBOXYLASE"/>
    <property type="match status" value="1"/>
</dbReference>
<dbReference type="Gene3D" id="3.40.50.10300">
    <property type="entry name" value="CoaB-like"/>
    <property type="match status" value="1"/>
</dbReference>
<evidence type="ECO:0000313" key="7">
    <source>
        <dbReference type="EMBL" id="APM38736.1"/>
    </source>
</evidence>
<dbReference type="GO" id="GO:0015941">
    <property type="term" value="P:pantothenate catabolic process"/>
    <property type="evidence" value="ECO:0007669"/>
    <property type="project" value="InterPro"/>
</dbReference>
<dbReference type="AlphaFoldDB" id="A0A1L5F6U4"/>
<dbReference type="GO" id="GO:0004633">
    <property type="term" value="F:phosphopantothenoylcysteine decarboxylase activity"/>
    <property type="evidence" value="ECO:0007669"/>
    <property type="project" value="UniProtKB-UniRule"/>
</dbReference>
<keyword evidence="3" id="KW-0479">Metal-binding</keyword>
<evidence type="ECO:0000256" key="2">
    <source>
        <dbReference type="ARBA" id="ARBA00023239"/>
    </source>
</evidence>
<dbReference type="SUPFAM" id="SSF102645">
    <property type="entry name" value="CoaB-like"/>
    <property type="match status" value="1"/>
</dbReference>
<dbReference type="InterPro" id="IPR036551">
    <property type="entry name" value="Flavin_trans-like"/>
</dbReference>
<dbReference type="GO" id="GO:0010181">
    <property type="term" value="F:FMN binding"/>
    <property type="evidence" value="ECO:0007669"/>
    <property type="project" value="UniProtKB-UniRule"/>
</dbReference>
<comment type="cofactor">
    <cofactor evidence="3">
        <name>FMN</name>
        <dbReference type="ChEBI" id="CHEBI:58210"/>
    </cofactor>
    <text evidence="3">Binds 1 FMN per subunit.</text>
</comment>
<gene>
    <name evidence="3" type="primary">coaBC</name>
    <name evidence="7" type="ORF">BS101_08230</name>
</gene>
<dbReference type="Gene3D" id="3.40.50.1950">
    <property type="entry name" value="Flavin prenyltransferase-like"/>
    <property type="match status" value="1"/>
</dbReference>
<dbReference type="NCBIfam" id="TIGR00521">
    <property type="entry name" value="coaBC_dfp"/>
    <property type="match status" value="1"/>
</dbReference>
<comment type="catalytic activity">
    <reaction evidence="3 4">
        <text>N-[(R)-4-phosphopantothenoyl]-L-cysteine + H(+) = (R)-4'-phosphopantetheine + CO2</text>
        <dbReference type="Rhea" id="RHEA:16793"/>
        <dbReference type="ChEBI" id="CHEBI:15378"/>
        <dbReference type="ChEBI" id="CHEBI:16526"/>
        <dbReference type="ChEBI" id="CHEBI:59458"/>
        <dbReference type="ChEBI" id="CHEBI:61723"/>
        <dbReference type="EC" id="4.1.1.36"/>
    </reaction>
</comment>
<feature type="binding site" evidence="3">
    <location>
        <position position="280"/>
    </location>
    <ligand>
        <name>CTP</name>
        <dbReference type="ChEBI" id="CHEBI:37563"/>
    </ligand>
</feature>
<feature type="binding site" evidence="3">
    <location>
        <position position="290"/>
    </location>
    <ligand>
        <name>CTP</name>
        <dbReference type="ChEBI" id="CHEBI:37563"/>
    </ligand>
</feature>
<dbReference type="GO" id="GO:0004632">
    <property type="term" value="F:phosphopantothenate--cysteine ligase activity"/>
    <property type="evidence" value="ECO:0007669"/>
    <property type="project" value="UniProtKB-UniRule"/>
</dbReference>
<name>A0A1L5F6U4_CLOKL</name>
<dbReference type="EC" id="4.1.1.36" evidence="3"/>
<dbReference type="SUPFAM" id="SSF52507">
    <property type="entry name" value="Homo-oligomeric flavin-containing Cys decarboxylases, HFCD"/>
    <property type="match status" value="1"/>
</dbReference>
<comment type="similarity">
    <text evidence="3 4">In the N-terminal section; belongs to the HFCD (homo-oligomeric flavin containing Cys decarboxylase) superfamily.</text>
</comment>
<comment type="function">
    <text evidence="4">Catalyzes two steps in the biosynthesis of coenzyme A. In the first step cysteine is conjugated to 4'-phosphopantothenate to form 4-phosphopantothenoylcysteine, in the latter compound is decarboxylated to form 4'-phosphopantotheine.</text>
</comment>
<feature type="binding site" evidence="3">
    <location>
        <position position="338"/>
    </location>
    <ligand>
        <name>CTP</name>
        <dbReference type="ChEBI" id="CHEBI:37563"/>
    </ligand>
</feature>
<feature type="domain" description="DNA/pantothenate metabolism flavoprotein C-terminal" evidence="6">
    <location>
        <begin position="187"/>
        <end position="395"/>
    </location>
</feature>
<reference evidence="7 8" key="1">
    <citation type="submission" date="2016-12" db="EMBL/GenBank/DDBJ databases">
        <title>Complete genome sequence of Clostridium kluyveri JZZ isolated from the pit mud of a Chinese flavor liquor-making factory.</title>
        <authorList>
            <person name="Wang Y."/>
        </authorList>
    </citation>
    <scope>NUCLEOTIDE SEQUENCE [LARGE SCALE GENOMIC DNA]</scope>
    <source>
        <strain evidence="7 8">JZZ</strain>
    </source>
</reference>
<feature type="active site" description="Proton donor" evidence="3">
    <location>
        <position position="159"/>
    </location>
</feature>
<dbReference type="UniPathway" id="UPA00241">
    <property type="reaction ID" value="UER00353"/>
</dbReference>
<dbReference type="Proteomes" id="UP000184604">
    <property type="component" value="Chromosome"/>
</dbReference>
<proteinExistence type="inferred from homology"/>
<dbReference type="HAMAP" id="MF_02225">
    <property type="entry name" value="CoaBC"/>
    <property type="match status" value="1"/>
</dbReference>
<protein>
    <recommendedName>
        <fullName evidence="3">Coenzyme A biosynthesis bifunctional protein CoaBC</fullName>
    </recommendedName>
    <alternativeName>
        <fullName evidence="3">DNA/pantothenate metabolism flavoprotein</fullName>
    </alternativeName>
    <alternativeName>
        <fullName evidence="3">Phosphopantothenoylcysteine synthetase/decarboxylase</fullName>
        <shortName evidence="3">PPCS-PPCDC</shortName>
    </alternativeName>
    <domain>
        <recommendedName>
            <fullName evidence="3">Phosphopantothenoylcysteine decarboxylase</fullName>
            <shortName evidence="3">PPC decarboxylase</shortName>
            <shortName evidence="3">PPC-DC</shortName>
            <ecNumber evidence="3">4.1.1.36</ecNumber>
        </recommendedName>
        <alternativeName>
            <fullName evidence="3">CoaC</fullName>
        </alternativeName>
    </domain>
    <domain>
        <recommendedName>
            <fullName evidence="3">Phosphopantothenate--cysteine ligase</fullName>
            <ecNumber evidence="3">6.3.2.5</ecNumber>
        </recommendedName>
        <alternativeName>
            <fullName evidence="3">CoaB</fullName>
        </alternativeName>
        <alternativeName>
            <fullName evidence="3">Phosphopantothenoylcysteine synthetase</fullName>
            <shortName evidence="3">PPC synthetase</shortName>
            <shortName evidence="3">PPC-S</shortName>
        </alternativeName>
    </domain>
</protein>
<comment type="caution">
    <text evidence="3">Lacks conserved residue(s) required for the propagation of feature annotation.</text>
</comment>
<dbReference type="Pfam" id="PF04127">
    <property type="entry name" value="DFP"/>
    <property type="match status" value="1"/>
</dbReference>
<accession>A0A1L5F6U4</accession>
<evidence type="ECO:0000256" key="1">
    <source>
        <dbReference type="ARBA" id="ARBA00022793"/>
    </source>
</evidence>
<dbReference type="PANTHER" id="PTHR14359">
    <property type="entry name" value="HOMO-OLIGOMERIC FLAVIN CONTAINING CYS DECARBOXYLASE FAMILY"/>
    <property type="match status" value="1"/>
</dbReference>
<feature type="binding site" evidence="3">
    <location>
        <position position="324"/>
    </location>
    <ligand>
        <name>CTP</name>
        <dbReference type="ChEBI" id="CHEBI:37563"/>
    </ligand>
</feature>
<sequence>MMKGEKKNIVIGVTGGIAVYKSLDVISKLKKKDFQIKVVMTKAAAEFVTPLSFQTLSQNIVNIDMFCEPEAWDIQHISLAKEADLMAIIPATANIIGKVSNGIADDLLTTTIMATKAPVVFAPAMNTNMYNNPIVQDNINRLRKLGYEFIEPSTGKLACGDVGTGKLENTDSIVQVIENMLYDIKDLRGKKVVVTAGPTREDLDPVRYITNKSSGKMGYAVAEEARDRGAEVTLISGPTNIEVPFGVNFIGVSTNEEMLNAVLKDFDKQDIIVKAAAVCDYKPKIYSDKKIKKNENEFLLPLVKDIDILKRLGQLKDKQILVGFAAESNDLLENAEKKLKAKNLDYIVANDITGSDIGFSSDDNKVTILFNNGDKVSLDKMNKRQVARRIFDIIMSR</sequence>
<comment type="pathway">
    <text evidence="3 4">Cofactor biosynthesis; coenzyme A biosynthesis; CoA from (R)-pantothenate: step 3/5.</text>
</comment>
<organism evidence="7 8">
    <name type="scientific">Clostridium kluyveri</name>
    <dbReference type="NCBI Taxonomy" id="1534"/>
    <lineage>
        <taxon>Bacteria</taxon>
        <taxon>Bacillati</taxon>
        <taxon>Bacillota</taxon>
        <taxon>Clostridia</taxon>
        <taxon>Eubacteriales</taxon>
        <taxon>Clostridiaceae</taxon>
        <taxon>Clostridium</taxon>
    </lineage>
</organism>
<keyword evidence="3 4" id="KW-0288">FMN</keyword>
<feature type="region of interest" description="Phosphopantothenate--cysteine ligase" evidence="3">
    <location>
        <begin position="192"/>
        <end position="397"/>
    </location>
</feature>
<evidence type="ECO:0000259" key="5">
    <source>
        <dbReference type="Pfam" id="PF02441"/>
    </source>
</evidence>
<feature type="region of interest" description="Phosphopantothenoylcysteine decarboxylase" evidence="3">
    <location>
        <begin position="1"/>
        <end position="191"/>
    </location>
</feature>
<feature type="domain" description="Flavoprotein" evidence="5">
    <location>
        <begin position="7"/>
        <end position="178"/>
    </location>
</feature>
<dbReference type="EMBL" id="CP018335">
    <property type="protein sequence ID" value="APM38736.1"/>
    <property type="molecule type" value="Genomic_DNA"/>
</dbReference>
<dbReference type="GO" id="GO:0015937">
    <property type="term" value="P:coenzyme A biosynthetic process"/>
    <property type="evidence" value="ECO:0007669"/>
    <property type="project" value="UniProtKB-UniRule"/>
</dbReference>
<dbReference type="InterPro" id="IPR003382">
    <property type="entry name" value="Flavoprotein"/>
</dbReference>
<dbReference type="RefSeq" id="WP_073538391.1">
    <property type="nucleotide sequence ID" value="NZ_CP018335.1"/>
</dbReference>
<keyword evidence="3 4" id="KW-0285">Flavoprotein</keyword>
<comment type="catalytic activity">
    <reaction evidence="3 4">
        <text>(R)-4'-phosphopantothenate + L-cysteine + CTP = N-[(R)-4-phosphopantothenoyl]-L-cysteine + CMP + diphosphate + H(+)</text>
        <dbReference type="Rhea" id="RHEA:19397"/>
        <dbReference type="ChEBI" id="CHEBI:10986"/>
        <dbReference type="ChEBI" id="CHEBI:15378"/>
        <dbReference type="ChEBI" id="CHEBI:33019"/>
        <dbReference type="ChEBI" id="CHEBI:35235"/>
        <dbReference type="ChEBI" id="CHEBI:37563"/>
        <dbReference type="ChEBI" id="CHEBI:59458"/>
        <dbReference type="ChEBI" id="CHEBI:60377"/>
        <dbReference type="EC" id="6.3.2.5"/>
    </reaction>
</comment>
<evidence type="ECO:0000256" key="4">
    <source>
        <dbReference type="RuleBase" id="RU364078"/>
    </source>
</evidence>
<dbReference type="GO" id="GO:0071513">
    <property type="term" value="C:phosphopantothenoylcysteine decarboxylase complex"/>
    <property type="evidence" value="ECO:0007669"/>
    <property type="project" value="TreeGrafter"/>
</dbReference>
<keyword evidence="3 4" id="KW-0436">Ligase</keyword>
<dbReference type="Pfam" id="PF02441">
    <property type="entry name" value="Flavoprotein"/>
    <property type="match status" value="1"/>
</dbReference>
<dbReference type="InterPro" id="IPR005252">
    <property type="entry name" value="CoaBC"/>
</dbReference>
<dbReference type="EC" id="6.3.2.5" evidence="3"/>